<dbReference type="SUPFAM" id="SSF53448">
    <property type="entry name" value="Nucleotide-diphospho-sugar transferases"/>
    <property type="match status" value="1"/>
</dbReference>
<feature type="transmembrane region" description="Helical" evidence="1">
    <location>
        <begin position="236"/>
        <end position="255"/>
    </location>
</feature>
<keyword evidence="1" id="KW-0812">Transmembrane</keyword>
<comment type="caution">
    <text evidence="3">The sequence shown here is derived from an EMBL/GenBank/DDBJ whole genome shotgun (WGS) entry which is preliminary data.</text>
</comment>
<dbReference type="Gene3D" id="3.90.550.10">
    <property type="entry name" value="Spore Coat Polysaccharide Biosynthesis Protein SpsA, Chain A"/>
    <property type="match status" value="1"/>
</dbReference>
<sequence length="337" mass="38398">MKFSIIIPVRSFNYLLKESIKEIKKLQYSDFEVLIILDNAESYDFEGDNRFTLITSGPISPGEKRNIGAKNASGEILVFLDDDAFPASDWLFEASNIFENPEVYALGGPAITPLEAPFLERMSGRILESWLASGGTTYRHIPQRERFINDYPTVNLFVRTSAFWAIGGFSKDFWPGEDTKLCLDLVKYHNKPFLYSPKPIVFHHRRNILIPHLKQISRYGAHRGRFARIYPETSRLPMYFVPSLFVIGLLIGIPLSFVNIVIYNLYIFFVLVYASALLLEGRKVFIKDSNFLALPVFLVGTFLTHVVYGVNFLVGFIKRPALKLKAVDQVTGNYTEG</sequence>
<keyword evidence="3" id="KW-0808">Transferase</keyword>
<dbReference type="PANTHER" id="PTHR43685:SF2">
    <property type="entry name" value="GLYCOSYLTRANSFERASE 2-LIKE DOMAIN-CONTAINING PROTEIN"/>
    <property type="match status" value="1"/>
</dbReference>
<organism evidence="3 4">
    <name type="scientific">candidate division WWE3 bacterium</name>
    <dbReference type="NCBI Taxonomy" id="2053526"/>
    <lineage>
        <taxon>Bacteria</taxon>
        <taxon>Katanobacteria</taxon>
    </lineage>
</organism>
<evidence type="ECO:0000313" key="4">
    <source>
        <dbReference type="Proteomes" id="UP000526033"/>
    </source>
</evidence>
<evidence type="ECO:0000313" key="3">
    <source>
        <dbReference type="EMBL" id="NMB70456.1"/>
    </source>
</evidence>
<dbReference type="EMBL" id="JAAZNL010000059">
    <property type="protein sequence ID" value="NMB70456.1"/>
    <property type="molecule type" value="Genomic_DNA"/>
</dbReference>
<proteinExistence type="predicted"/>
<protein>
    <submittedName>
        <fullName evidence="3">Glycosyltransferase</fullName>
    </submittedName>
</protein>
<keyword evidence="1" id="KW-0472">Membrane</keyword>
<dbReference type="Proteomes" id="UP000526033">
    <property type="component" value="Unassembled WGS sequence"/>
</dbReference>
<accession>A0A7X9DL72</accession>
<gene>
    <name evidence="3" type="ORF">GYA27_04670</name>
</gene>
<keyword evidence="1" id="KW-1133">Transmembrane helix</keyword>
<name>A0A7X9DL72_UNCKA</name>
<dbReference type="InterPro" id="IPR050834">
    <property type="entry name" value="Glycosyltransf_2"/>
</dbReference>
<feature type="transmembrane region" description="Helical" evidence="1">
    <location>
        <begin position="261"/>
        <end position="279"/>
    </location>
</feature>
<reference evidence="3 4" key="1">
    <citation type="journal article" date="2020" name="Biotechnol. Biofuels">
        <title>New insights from the biogas microbiome by comprehensive genome-resolved metagenomics of nearly 1600 species originating from multiple anaerobic digesters.</title>
        <authorList>
            <person name="Campanaro S."/>
            <person name="Treu L."/>
            <person name="Rodriguez-R L.M."/>
            <person name="Kovalovszki A."/>
            <person name="Ziels R.M."/>
            <person name="Maus I."/>
            <person name="Zhu X."/>
            <person name="Kougias P.G."/>
            <person name="Basile A."/>
            <person name="Luo G."/>
            <person name="Schluter A."/>
            <person name="Konstantinidis K.T."/>
            <person name="Angelidaki I."/>
        </authorList>
    </citation>
    <scope>NUCLEOTIDE SEQUENCE [LARGE SCALE GENOMIC DNA]</scope>
    <source>
        <strain evidence="3">AS27yjCOA_165</strain>
    </source>
</reference>
<dbReference type="PANTHER" id="PTHR43685">
    <property type="entry name" value="GLYCOSYLTRANSFERASE"/>
    <property type="match status" value="1"/>
</dbReference>
<dbReference type="AlphaFoldDB" id="A0A7X9DL72"/>
<feature type="domain" description="Glycosyltransferase 2-like" evidence="2">
    <location>
        <begin position="4"/>
        <end position="137"/>
    </location>
</feature>
<evidence type="ECO:0000259" key="2">
    <source>
        <dbReference type="Pfam" id="PF00535"/>
    </source>
</evidence>
<dbReference type="GO" id="GO:0016740">
    <property type="term" value="F:transferase activity"/>
    <property type="evidence" value="ECO:0007669"/>
    <property type="project" value="UniProtKB-KW"/>
</dbReference>
<dbReference type="InterPro" id="IPR029044">
    <property type="entry name" value="Nucleotide-diphossugar_trans"/>
</dbReference>
<dbReference type="Pfam" id="PF00535">
    <property type="entry name" value="Glycos_transf_2"/>
    <property type="match status" value="1"/>
</dbReference>
<evidence type="ECO:0000256" key="1">
    <source>
        <dbReference type="SAM" id="Phobius"/>
    </source>
</evidence>
<feature type="transmembrane region" description="Helical" evidence="1">
    <location>
        <begin position="291"/>
        <end position="317"/>
    </location>
</feature>
<dbReference type="InterPro" id="IPR001173">
    <property type="entry name" value="Glyco_trans_2-like"/>
</dbReference>